<evidence type="ECO:0000313" key="1">
    <source>
        <dbReference type="EMBL" id="KAG5401749.1"/>
    </source>
</evidence>
<comment type="caution">
    <text evidence="1">The sequence shown here is derived from an EMBL/GenBank/DDBJ whole genome shotgun (WGS) entry which is preliminary data.</text>
</comment>
<evidence type="ECO:0000313" key="2">
    <source>
        <dbReference type="Proteomes" id="UP000823674"/>
    </source>
</evidence>
<sequence>MFVSGCQRLCDAQLLFVSLSHVFATKRSDLRLELYNNKNNDATTNRTTIVLFVWSTQPPAAASALMFSGNACSFH</sequence>
<dbReference type="Proteomes" id="UP000823674">
    <property type="component" value="Chromosome A04"/>
</dbReference>
<gene>
    <name evidence="1" type="primary">A04p028760.1_BraROA</name>
    <name evidence="1" type="ORF">IGI04_016356</name>
</gene>
<accession>A0ABQ7MSS5</accession>
<name>A0ABQ7MSS5_BRACM</name>
<reference evidence="1 2" key="1">
    <citation type="submission" date="2021-03" db="EMBL/GenBank/DDBJ databases">
        <authorList>
            <person name="King G.J."/>
            <person name="Bancroft I."/>
            <person name="Baten A."/>
            <person name="Bloomfield J."/>
            <person name="Borpatragohain P."/>
            <person name="He Z."/>
            <person name="Irish N."/>
            <person name="Irwin J."/>
            <person name="Liu K."/>
            <person name="Mauleon R.P."/>
            <person name="Moore J."/>
            <person name="Morris R."/>
            <person name="Ostergaard L."/>
            <person name="Wang B."/>
            <person name="Wells R."/>
        </authorList>
    </citation>
    <scope>NUCLEOTIDE SEQUENCE [LARGE SCALE GENOMIC DNA]</scope>
    <source>
        <strain evidence="1">R-o-18</strain>
        <tissue evidence="1">Leaf</tissue>
    </source>
</reference>
<proteinExistence type="predicted"/>
<evidence type="ECO:0008006" key="3">
    <source>
        <dbReference type="Google" id="ProtNLM"/>
    </source>
</evidence>
<protein>
    <recommendedName>
        <fullName evidence="3">Secreted protein</fullName>
    </recommendedName>
</protein>
<dbReference type="EMBL" id="JADBGQ010000004">
    <property type="protein sequence ID" value="KAG5401749.1"/>
    <property type="molecule type" value="Genomic_DNA"/>
</dbReference>
<keyword evidence="2" id="KW-1185">Reference proteome</keyword>
<organism evidence="1 2">
    <name type="scientific">Brassica rapa subsp. trilocularis</name>
    <dbReference type="NCBI Taxonomy" id="1813537"/>
    <lineage>
        <taxon>Eukaryota</taxon>
        <taxon>Viridiplantae</taxon>
        <taxon>Streptophyta</taxon>
        <taxon>Embryophyta</taxon>
        <taxon>Tracheophyta</taxon>
        <taxon>Spermatophyta</taxon>
        <taxon>Magnoliopsida</taxon>
        <taxon>eudicotyledons</taxon>
        <taxon>Gunneridae</taxon>
        <taxon>Pentapetalae</taxon>
        <taxon>rosids</taxon>
        <taxon>malvids</taxon>
        <taxon>Brassicales</taxon>
        <taxon>Brassicaceae</taxon>
        <taxon>Brassiceae</taxon>
        <taxon>Brassica</taxon>
    </lineage>
</organism>